<dbReference type="GO" id="GO:0016787">
    <property type="term" value="F:hydrolase activity"/>
    <property type="evidence" value="ECO:0007669"/>
    <property type="project" value="InterPro"/>
</dbReference>
<dbReference type="AlphaFoldDB" id="A0A6A6GKZ0"/>
<reference evidence="3" key="1">
    <citation type="journal article" date="2020" name="Stud. Mycol.">
        <title>101 Dothideomycetes genomes: A test case for predicting lifestyles and emergence of pathogens.</title>
        <authorList>
            <person name="Haridas S."/>
            <person name="Albert R."/>
            <person name="Binder M."/>
            <person name="Bloem J."/>
            <person name="LaButti K."/>
            <person name="Salamov A."/>
            <person name="Andreopoulos B."/>
            <person name="Baker S."/>
            <person name="Barry K."/>
            <person name="Bills G."/>
            <person name="Bluhm B."/>
            <person name="Cannon C."/>
            <person name="Castanera R."/>
            <person name="Culley D."/>
            <person name="Daum C."/>
            <person name="Ezra D."/>
            <person name="Gonzalez J."/>
            <person name="Henrissat B."/>
            <person name="Kuo A."/>
            <person name="Liang C."/>
            <person name="Lipzen A."/>
            <person name="Lutzoni F."/>
            <person name="Magnuson J."/>
            <person name="Mondo S."/>
            <person name="Nolan M."/>
            <person name="Ohm R."/>
            <person name="Pangilinan J."/>
            <person name="Park H.-J."/>
            <person name="Ramirez L."/>
            <person name="Alfaro M."/>
            <person name="Sun H."/>
            <person name="Tritt A."/>
            <person name="Yoshinaga Y."/>
            <person name="Zwiers L.-H."/>
            <person name="Turgeon B."/>
            <person name="Goodwin S."/>
            <person name="Spatafora J."/>
            <person name="Crous P."/>
            <person name="Grigoriev I."/>
        </authorList>
    </citation>
    <scope>NUCLEOTIDE SEQUENCE [LARGE SCALE GENOMIC DNA]</scope>
    <source>
        <strain evidence="3">CECT 20119</strain>
    </source>
</reference>
<dbReference type="SUPFAM" id="SSF56300">
    <property type="entry name" value="Metallo-dependent phosphatases"/>
    <property type="match status" value="1"/>
</dbReference>
<evidence type="ECO:0000259" key="1">
    <source>
        <dbReference type="Pfam" id="PF00149"/>
    </source>
</evidence>
<dbReference type="PANTHER" id="PTHR12905:SF18">
    <property type="entry name" value="ESTER HYDROLASE, PUTATIVE (AFU_ORTHOLOGUE AFUA_4G03130)-RELATED"/>
    <property type="match status" value="1"/>
</dbReference>
<dbReference type="Gene3D" id="3.60.21.10">
    <property type="match status" value="1"/>
</dbReference>
<organism evidence="2 3">
    <name type="scientific">Elsinoe ampelina</name>
    <dbReference type="NCBI Taxonomy" id="302913"/>
    <lineage>
        <taxon>Eukaryota</taxon>
        <taxon>Fungi</taxon>
        <taxon>Dikarya</taxon>
        <taxon>Ascomycota</taxon>
        <taxon>Pezizomycotina</taxon>
        <taxon>Dothideomycetes</taxon>
        <taxon>Dothideomycetidae</taxon>
        <taxon>Myriangiales</taxon>
        <taxon>Elsinoaceae</taxon>
        <taxon>Elsinoe</taxon>
    </lineage>
</organism>
<dbReference type="InterPro" id="IPR029052">
    <property type="entry name" value="Metallo-depent_PP-like"/>
</dbReference>
<gene>
    <name evidence="2" type="ORF">BDZ85DRAFT_49714</name>
</gene>
<dbReference type="PANTHER" id="PTHR12905">
    <property type="entry name" value="METALLOPHOSPHOESTERASE"/>
    <property type="match status" value="1"/>
</dbReference>
<sequence>MLFGNDDPFEPQPLPAVILRSPIKFLVRTLHHTLCTIRSNPKPINPAIRVVCISDTHSKVTTIPDGDVLIHAGDLTNAGTPKDIQLQIDWLNSLPHRYKICIAGNHDTWLDPRSRLQLPKKDMSPGKLDWRDVTYLQHSSISLYFPSHAGRRLKVYGAPQIPACGGPEFAFQYPRGSDAWSETVPPDTDVLVTHTPPKFHLDLPATLGCEHLLREIWRIKPSLHVFGHVHGGRGQETLYWDSAQEAYEQACTRSDGIVSGLLNVFLWANLVEVVVYGSLGFLWSTLWGGKQRSSRLVNASLTYNNTGRLGNRPQVISI</sequence>
<accession>A0A6A6GKZ0</accession>
<evidence type="ECO:0000313" key="3">
    <source>
        <dbReference type="Proteomes" id="UP000799538"/>
    </source>
</evidence>
<dbReference type="Pfam" id="PF00149">
    <property type="entry name" value="Metallophos"/>
    <property type="match status" value="1"/>
</dbReference>
<evidence type="ECO:0000313" key="2">
    <source>
        <dbReference type="EMBL" id="KAF2226395.1"/>
    </source>
</evidence>
<dbReference type="Proteomes" id="UP000799538">
    <property type="component" value="Unassembled WGS sequence"/>
</dbReference>
<dbReference type="EMBL" id="ML992502">
    <property type="protein sequence ID" value="KAF2226395.1"/>
    <property type="molecule type" value="Genomic_DNA"/>
</dbReference>
<dbReference type="CDD" id="cd07379">
    <property type="entry name" value="MPP_239FB"/>
    <property type="match status" value="1"/>
</dbReference>
<protein>
    <submittedName>
        <fullName evidence="2">Metallo-dependent phosphatase-like protein</fullName>
    </submittedName>
</protein>
<feature type="domain" description="Calcineurin-like phosphoesterase" evidence="1">
    <location>
        <begin position="49"/>
        <end position="231"/>
    </location>
</feature>
<dbReference type="InterPro" id="IPR051693">
    <property type="entry name" value="UPF0046_metallophosphoest"/>
</dbReference>
<keyword evidence="3" id="KW-1185">Reference proteome</keyword>
<name>A0A6A6GKZ0_9PEZI</name>
<proteinExistence type="predicted"/>
<dbReference type="InterPro" id="IPR004843">
    <property type="entry name" value="Calcineurin-like_PHP"/>
</dbReference>
<dbReference type="OrthoDB" id="630188at2759"/>